<organism evidence="1 2">
    <name type="scientific">Ktedonobacter racemifer DSM 44963</name>
    <dbReference type="NCBI Taxonomy" id="485913"/>
    <lineage>
        <taxon>Bacteria</taxon>
        <taxon>Bacillati</taxon>
        <taxon>Chloroflexota</taxon>
        <taxon>Ktedonobacteria</taxon>
        <taxon>Ktedonobacterales</taxon>
        <taxon>Ktedonobacteraceae</taxon>
        <taxon>Ktedonobacter</taxon>
    </lineage>
</organism>
<dbReference type="Proteomes" id="UP000004508">
    <property type="component" value="Unassembled WGS sequence"/>
</dbReference>
<evidence type="ECO:0000313" key="1">
    <source>
        <dbReference type="EMBL" id="EFH83484.1"/>
    </source>
</evidence>
<proteinExistence type="predicted"/>
<gene>
    <name evidence="1" type="ORF">Krac_4449</name>
</gene>
<protein>
    <submittedName>
        <fullName evidence="1">Uncharacterized protein</fullName>
    </submittedName>
</protein>
<evidence type="ECO:0000313" key="2">
    <source>
        <dbReference type="Proteomes" id="UP000004508"/>
    </source>
</evidence>
<dbReference type="InParanoid" id="D6TST3"/>
<dbReference type="EMBL" id="ADVG01000003">
    <property type="protein sequence ID" value="EFH83484.1"/>
    <property type="molecule type" value="Genomic_DNA"/>
</dbReference>
<name>D6TST3_KTERA</name>
<dbReference type="AlphaFoldDB" id="D6TST3"/>
<keyword evidence="2" id="KW-1185">Reference proteome</keyword>
<comment type="caution">
    <text evidence="1">The sequence shown here is derived from an EMBL/GenBank/DDBJ whole genome shotgun (WGS) entry which is preliminary data.</text>
</comment>
<sequence length="43" mass="5249">MYTRNSYPPFLSDRMFVEQECFRFSLWMENSNRSGRLVRLNGL</sequence>
<reference evidence="1 2" key="1">
    <citation type="journal article" date="2011" name="Stand. Genomic Sci.">
        <title>Non-contiguous finished genome sequence and contextual data of the filamentous soil bacterium Ktedonobacter racemifer type strain (SOSP1-21).</title>
        <authorList>
            <person name="Chang Y.J."/>
            <person name="Land M."/>
            <person name="Hauser L."/>
            <person name="Chertkov O."/>
            <person name="Del Rio T.G."/>
            <person name="Nolan M."/>
            <person name="Copeland A."/>
            <person name="Tice H."/>
            <person name="Cheng J.F."/>
            <person name="Lucas S."/>
            <person name="Han C."/>
            <person name="Goodwin L."/>
            <person name="Pitluck S."/>
            <person name="Ivanova N."/>
            <person name="Ovchinikova G."/>
            <person name="Pati A."/>
            <person name="Chen A."/>
            <person name="Palaniappan K."/>
            <person name="Mavromatis K."/>
            <person name="Liolios K."/>
            <person name="Brettin T."/>
            <person name="Fiebig A."/>
            <person name="Rohde M."/>
            <person name="Abt B."/>
            <person name="Goker M."/>
            <person name="Detter J.C."/>
            <person name="Woyke T."/>
            <person name="Bristow J."/>
            <person name="Eisen J.A."/>
            <person name="Markowitz V."/>
            <person name="Hugenholtz P."/>
            <person name="Kyrpides N.C."/>
            <person name="Klenk H.P."/>
            <person name="Lapidus A."/>
        </authorList>
    </citation>
    <scope>NUCLEOTIDE SEQUENCE [LARGE SCALE GENOMIC DNA]</scope>
    <source>
        <strain evidence="2">DSM 44963</strain>
    </source>
</reference>
<accession>D6TST3</accession>